<dbReference type="RefSeq" id="WP_072629977.1">
    <property type="nucleotide sequence ID" value="NZ_JABBAN010000175.1"/>
</dbReference>
<organism evidence="1 2">
    <name type="scientific">Planktotalea frisia</name>
    <dbReference type="NCBI Taxonomy" id="696762"/>
    <lineage>
        <taxon>Bacteria</taxon>
        <taxon>Pseudomonadati</taxon>
        <taxon>Pseudomonadota</taxon>
        <taxon>Alphaproteobacteria</taxon>
        <taxon>Rhodobacterales</taxon>
        <taxon>Paracoccaceae</taxon>
        <taxon>Planktotalea</taxon>
    </lineage>
</organism>
<protein>
    <recommendedName>
        <fullName evidence="3">DUF1127 domain-containing protein</fullName>
    </recommendedName>
</protein>
<dbReference type="EMBL" id="MLCB01000101">
    <property type="protein sequence ID" value="OJI94355.1"/>
    <property type="molecule type" value="Genomic_DNA"/>
</dbReference>
<proteinExistence type="predicted"/>
<sequence length="75" mass="8283">MAALDFGATSASTSSSASFLKRVGAGIWDVLVQMGHARARTAEMQYYMDMSDAELAEKGLRREDIVRHVFRGMLI</sequence>
<comment type="caution">
    <text evidence="1">The sequence shown here is derived from an EMBL/GenBank/DDBJ whole genome shotgun (WGS) entry which is preliminary data.</text>
</comment>
<evidence type="ECO:0000313" key="2">
    <source>
        <dbReference type="Proteomes" id="UP000184514"/>
    </source>
</evidence>
<dbReference type="Proteomes" id="UP000184514">
    <property type="component" value="Unassembled WGS sequence"/>
</dbReference>
<reference evidence="1 2" key="1">
    <citation type="submission" date="2016-10" db="EMBL/GenBank/DDBJ databases">
        <title>Genome sequence of Planktotalea frisia SH6-1.</title>
        <authorList>
            <person name="Poehlein A."/>
            <person name="Bakenhus I."/>
            <person name="Voget S."/>
            <person name="Brinkhoff T."/>
            <person name="Simon M."/>
        </authorList>
    </citation>
    <scope>NUCLEOTIDE SEQUENCE [LARGE SCALE GENOMIC DNA]</scope>
    <source>
        <strain evidence="1 2">SH6-1</strain>
    </source>
</reference>
<evidence type="ECO:0000313" key="1">
    <source>
        <dbReference type="EMBL" id="OJI94355.1"/>
    </source>
</evidence>
<dbReference type="OrthoDB" id="7867799at2"/>
<name>A0A1L9NYJ1_9RHOB</name>
<dbReference type="STRING" id="696762.PFRI_13840"/>
<keyword evidence="2" id="KW-1185">Reference proteome</keyword>
<gene>
    <name evidence="1" type="ORF">PFRI_13840</name>
</gene>
<evidence type="ECO:0008006" key="3">
    <source>
        <dbReference type="Google" id="ProtNLM"/>
    </source>
</evidence>
<dbReference type="AlphaFoldDB" id="A0A1L9NYJ1"/>
<accession>A0A1L9NYJ1</accession>